<gene>
    <name evidence="3" type="ORF">C0W41_17550</name>
</gene>
<dbReference type="Proteomes" id="UP000241440">
    <property type="component" value="Unassembled WGS sequence"/>
</dbReference>
<feature type="compositionally biased region" description="Acidic residues" evidence="1">
    <location>
        <begin position="55"/>
        <end position="64"/>
    </location>
</feature>
<name>A0A855SC54_PHOAN</name>
<feature type="chain" id="PRO_5032874679" description="Lipoprotein" evidence="2">
    <location>
        <begin position="23"/>
        <end position="186"/>
    </location>
</feature>
<dbReference type="PROSITE" id="PS51257">
    <property type="entry name" value="PROKAR_LIPOPROTEIN"/>
    <property type="match status" value="1"/>
</dbReference>
<reference evidence="3 4" key="1">
    <citation type="submission" date="2018-01" db="EMBL/GenBank/DDBJ databases">
        <title>Whole genome sequencing of Histamine producing bacteria.</title>
        <authorList>
            <person name="Butler K."/>
        </authorList>
    </citation>
    <scope>NUCLEOTIDE SEQUENCE [LARGE SCALE GENOMIC DNA]</scope>
    <source>
        <strain evidence="3 4">A2-1</strain>
    </source>
</reference>
<feature type="compositionally biased region" description="Polar residues" evidence="1">
    <location>
        <begin position="24"/>
        <end position="43"/>
    </location>
</feature>
<proteinExistence type="predicted"/>
<accession>A0A855SC54</accession>
<feature type="region of interest" description="Disordered" evidence="1">
    <location>
        <begin position="24"/>
        <end position="64"/>
    </location>
</feature>
<dbReference type="GeneID" id="61231753"/>
<evidence type="ECO:0000256" key="2">
    <source>
        <dbReference type="SAM" id="SignalP"/>
    </source>
</evidence>
<protein>
    <recommendedName>
        <fullName evidence="5">Lipoprotein</fullName>
    </recommendedName>
</protein>
<dbReference type="RefSeq" id="WP_005366787.1">
    <property type="nucleotide sequence ID" value="NZ_JZSX01000027.1"/>
</dbReference>
<dbReference type="AlphaFoldDB" id="A0A855SC54"/>
<evidence type="ECO:0000256" key="1">
    <source>
        <dbReference type="SAM" id="MobiDB-lite"/>
    </source>
</evidence>
<evidence type="ECO:0000313" key="3">
    <source>
        <dbReference type="EMBL" id="PSX05450.1"/>
    </source>
</evidence>
<comment type="caution">
    <text evidence="3">The sequence shown here is derived from an EMBL/GenBank/DDBJ whole genome shotgun (WGS) entry which is preliminary data.</text>
</comment>
<organism evidence="3 4">
    <name type="scientific">Photobacterium angustum</name>
    <dbReference type="NCBI Taxonomy" id="661"/>
    <lineage>
        <taxon>Bacteria</taxon>
        <taxon>Pseudomonadati</taxon>
        <taxon>Pseudomonadota</taxon>
        <taxon>Gammaproteobacteria</taxon>
        <taxon>Vibrionales</taxon>
        <taxon>Vibrionaceae</taxon>
        <taxon>Photobacterium</taxon>
    </lineage>
</organism>
<sequence>MNKTLYYMLLLFTFIITGCLSSSPSEEENQSVTTDNDTVNSVQPPVFFPVKETDDTNDGNNESEVEIDTVNDNTLDKQDSERFPTLDAKSVTFSGNITTIPVTITNPISESIYVNVYRDYSTDIDGNFIVNQSDRIIATAVVEANYEGELFITPDINKLLIEIIELNNNQIINQQEIAFPIESINL</sequence>
<dbReference type="EMBL" id="PYOY01000011">
    <property type="protein sequence ID" value="PSX05450.1"/>
    <property type="molecule type" value="Genomic_DNA"/>
</dbReference>
<evidence type="ECO:0000313" key="4">
    <source>
        <dbReference type="Proteomes" id="UP000241440"/>
    </source>
</evidence>
<feature type="signal peptide" evidence="2">
    <location>
        <begin position="1"/>
        <end position="22"/>
    </location>
</feature>
<evidence type="ECO:0008006" key="5">
    <source>
        <dbReference type="Google" id="ProtNLM"/>
    </source>
</evidence>
<keyword evidence="2" id="KW-0732">Signal</keyword>